<organism evidence="5 6">
    <name type="scientific">Hymenobacter roseosalivarius DSM 11622</name>
    <dbReference type="NCBI Taxonomy" id="645990"/>
    <lineage>
        <taxon>Bacteria</taxon>
        <taxon>Pseudomonadati</taxon>
        <taxon>Bacteroidota</taxon>
        <taxon>Cytophagia</taxon>
        <taxon>Cytophagales</taxon>
        <taxon>Hymenobacteraceae</taxon>
        <taxon>Hymenobacter</taxon>
    </lineage>
</organism>
<evidence type="ECO:0000313" key="5">
    <source>
        <dbReference type="EMBL" id="SMB99958.1"/>
    </source>
</evidence>
<keyword evidence="3" id="KW-1133">Transmembrane helix</keyword>
<sequence length="423" mass="47385">MPTPTLLFYILLGFTLVLIAWLLWRYMQERRFRRLPYVAPAVRDWEQHQPDPAWPLRHRIALVGDLGAVATDGRDPVLNLLHGWLEEAGANSTVVILGDNVYPTGLPAETSIGRAPAERRLAIQLDALRYPGRVVFLSGNHDWNKGRSDGLQYLLRQEAYVREHLPAAQYLPPRGCPDPVTVQLADKLLLVVLNTQWWVQHGKRPLGPADGCTATDSRMPFQQLQLLLEANRHQQIVVAGHHPLYSNAMHGGQFTTKQHVFPLTAVHKRAYVPLPGVGSLFPMYRRVVGAEEDMAHPRYRKMRRRLLRVLHQFPNIIYAAGHDHNLQYFAYKQGHYLVSGSGSKTAYVGKGGKATFTHEHKGFFALDFYENGEAWLRTLEPGNADGTERAPEPFRRRLLTGLGGISGAVTSTARASAPASSAD</sequence>
<dbReference type="STRING" id="645990.SAMN00120144_3211"/>
<keyword evidence="6" id="KW-1185">Reference proteome</keyword>
<feature type="domain" description="Calcineurin-like phosphoesterase" evidence="4">
    <location>
        <begin position="59"/>
        <end position="257"/>
    </location>
</feature>
<dbReference type="InterPro" id="IPR051558">
    <property type="entry name" value="Metallophosphoesterase_PAP"/>
</dbReference>
<reference evidence="5 6" key="1">
    <citation type="submission" date="2017-04" db="EMBL/GenBank/DDBJ databases">
        <authorList>
            <person name="Afonso C.L."/>
            <person name="Miller P.J."/>
            <person name="Scott M.A."/>
            <person name="Spackman E."/>
            <person name="Goraichik I."/>
            <person name="Dimitrov K.M."/>
            <person name="Suarez D.L."/>
            <person name="Swayne D.E."/>
        </authorList>
    </citation>
    <scope>NUCLEOTIDE SEQUENCE [LARGE SCALE GENOMIC DNA]</scope>
    <source>
        <strain evidence="5 6">DSM 11622</strain>
    </source>
</reference>
<evidence type="ECO:0000256" key="2">
    <source>
        <dbReference type="ARBA" id="ARBA00022801"/>
    </source>
</evidence>
<name>A0A1W1W2W5_9BACT</name>
<dbReference type="AlphaFoldDB" id="A0A1W1W2W5"/>
<dbReference type="Proteomes" id="UP000192266">
    <property type="component" value="Unassembled WGS sequence"/>
</dbReference>
<keyword evidence="3" id="KW-0472">Membrane</keyword>
<dbReference type="PANTHER" id="PTHR10161:SF14">
    <property type="entry name" value="TARTRATE-RESISTANT ACID PHOSPHATASE TYPE 5"/>
    <property type="match status" value="1"/>
</dbReference>
<keyword evidence="1" id="KW-0732">Signal</keyword>
<keyword evidence="3" id="KW-0812">Transmembrane</keyword>
<evidence type="ECO:0000259" key="4">
    <source>
        <dbReference type="Pfam" id="PF00149"/>
    </source>
</evidence>
<dbReference type="EMBL" id="FWWW01000096">
    <property type="protein sequence ID" value="SMB99958.1"/>
    <property type="molecule type" value="Genomic_DNA"/>
</dbReference>
<feature type="transmembrane region" description="Helical" evidence="3">
    <location>
        <begin position="6"/>
        <end position="24"/>
    </location>
</feature>
<dbReference type="InterPro" id="IPR029052">
    <property type="entry name" value="Metallo-depent_PP-like"/>
</dbReference>
<evidence type="ECO:0000256" key="1">
    <source>
        <dbReference type="ARBA" id="ARBA00022729"/>
    </source>
</evidence>
<accession>A0A1W1W2W5</accession>
<dbReference type="Pfam" id="PF00149">
    <property type="entry name" value="Metallophos"/>
    <property type="match status" value="1"/>
</dbReference>
<dbReference type="InterPro" id="IPR004843">
    <property type="entry name" value="Calcineurin-like_PHP"/>
</dbReference>
<evidence type="ECO:0000256" key="3">
    <source>
        <dbReference type="SAM" id="Phobius"/>
    </source>
</evidence>
<proteinExistence type="predicted"/>
<dbReference type="GO" id="GO:0016787">
    <property type="term" value="F:hydrolase activity"/>
    <property type="evidence" value="ECO:0007669"/>
    <property type="project" value="UniProtKB-KW"/>
</dbReference>
<dbReference type="PANTHER" id="PTHR10161">
    <property type="entry name" value="TARTRATE-RESISTANT ACID PHOSPHATASE TYPE 5"/>
    <property type="match status" value="1"/>
</dbReference>
<dbReference type="RefSeq" id="WP_234997517.1">
    <property type="nucleotide sequence ID" value="NZ_FWWW01000096.1"/>
</dbReference>
<protein>
    <submittedName>
        <fullName evidence="5">Metallophosphoesterase</fullName>
    </submittedName>
</protein>
<gene>
    <name evidence="5" type="ORF">SAMN00120144_3211</name>
</gene>
<evidence type="ECO:0000313" key="6">
    <source>
        <dbReference type="Proteomes" id="UP000192266"/>
    </source>
</evidence>
<dbReference type="Gene3D" id="3.60.21.10">
    <property type="match status" value="2"/>
</dbReference>
<dbReference type="SUPFAM" id="SSF56300">
    <property type="entry name" value="Metallo-dependent phosphatases"/>
    <property type="match status" value="1"/>
</dbReference>
<keyword evidence="2" id="KW-0378">Hydrolase</keyword>